<keyword evidence="10" id="KW-0547">Nucleotide-binding</keyword>
<evidence type="ECO:0000256" key="5">
    <source>
        <dbReference type="ARBA" id="ARBA00022519"/>
    </source>
</evidence>
<gene>
    <name evidence="21" type="ORF">EV696_11326</name>
</gene>
<evidence type="ECO:0000256" key="10">
    <source>
        <dbReference type="ARBA" id="ARBA00022840"/>
    </source>
</evidence>
<feature type="domain" description="HPt" evidence="20">
    <location>
        <begin position="933"/>
        <end position="1021"/>
    </location>
</feature>
<keyword evidence="10" id="KW-0067">ATP-binding</keyword>
<keyword evidence="5" id="KW-0997">Cell inner membrane</keyword>
<evidence type="ECO:0000256" key="8">
    <source>
        <dbReference type="ARBA" id="ARBA00022692"/>
    </source>
</evidence>
<feature type="domain" description="Histidine kinase" evidence="17">
    <location>
        <begin position="553"/>
        <end position="769"/>
    </location>
</feature>
<proteinExistence type="predicted"/>
<dbReference type="InterPro" id="IPR003594">
    <property type="entry name" value="HATPase_dom"/>
</dbReference>
<dbReference type="InterPro" id="IPR036641">
    <property type="entry name" value="HPT_dom_sf"/>
</dbReference>
<accession>A0A4R6UMU2</accession>
<organism evidence="21 22">
    <name type="scientific">Permianibacter aggregans</name>
    <dbReference type="NCBI Taxonomy" id="1510150"/>
    <lineage>
        <taxon>Bacteria</taxon>
        <taxon>Pseudomonadati</taxon>
        <taxon>Pseudomonadota</taxon>
        <taxon>Gammaproteobacteria</taxon>
        <taxon>Pseudomonadales</taxon>
        <taxon>Pseudomonadaceae</taxon>
        <taxon>Permianibacter</taxon>
    </lineage>
</organism>
<dbReference type="SUPFAM" id="SSF52172">
    <property type="entry name" value="CheY-like"/>
    <property type="match status" value="1"/>
</dbReference>
<evidence type="ECO:0000259" key="18">
    <source>
        <dbReference type="PROSITE" id="PS50110"/>
    </source>
</evidence>
<feature type="modified residue" description="4-aspartylphosphate" evidence="15">
    <location>
        <position position="856"/>
    </location>
</feature>
<dbReference type="InterPro" id="IPR001789">
    <property type="entry name" value="Sig_transdc_resp-reg_receiver"/>
</dbReference>
<feature type="domain" description="Response regulatory" evidence="18">
    <location>
        <begin position="807"/>
        <end position="921"/>
    </location>
</feature>
<dbReference type="InterPro" id="IPR003661">
    <property type="entry name" value="HisK_dim/P_dom"/>
</dbReference>
<dbReference type="SUPFAM" id="SSF47384">
    <property type="entry name" value="Homodimeric domain of signal transducing histidine kinase"/>
    <property type="match status" value="1"/>
</dbReference>
<feature type="transmembrane region" description="Helical" evidence="16">
    <location>
        <begin position="426"/>
        <end position="447"/>
    </location>
</feature>
<keyword evidence="7" id="KW-0808">Transferase</keyword>
<comment type="subcellular location">
    <subcellularLocation>
        <location evidence="2">Cell inner membrane</location>
        <topology evidence="2">Multi-pass membrane protein</topology>
    </subcellularLocation>
</comment>
<dbReference type="PROSITE" id="PS50885">
    <property type="entry name" value="HAMP"/>
    <property type="match status" value="1"/>
</dbReference>
<dbReference type="CDD" id="cd16922">
    <property type="entry name" value="HATPase_EvgS-ArcB-TorS-like"/>
    <property type="match status" value="1"/>
</dbReference>
<dbReference type="PROSITE" id="PS50110">
    <property type="entry name" value="RESPONSE_REGULATORY"/>
    <property type="match status" value="1"/>
</dbReference>
<evidence type="ECO:0000313" key="22">
    <source>
        <dbReference type="Proteomes" id="UP000295375"/>
    </source>
</evidence>
<evidence type="ECO:0000259" key="17">
    <source>
        <dbReference type="PROSITE" id="PS50109"/>
    </source>
</evidence>
<dbReference type="PRINTS" id="PR00344">
    <property type="entry name" value="BCTRLSENSOR"/>
</dbReference>
<dbReference type="InterPro" id="IPR004358">
    <property type="entry name" value="Sig_transdc_His_kin-like_C"/>
</dbReference>
<evidence type="ECO:0000256" key="14">
    <source>
        <dbReference type="PROSITE-ProRule" id="PRU00110"/>
    </source>
</evidence>
<feature type="transmembrane region" description="Helical" evidence="16">
    <location>
        <begin position="99"/>
        <end position="117"/>
    </location>
</feature>
<dbReference type="Gene3D" id="3.30.565.10">
    <property type="entry name" value="Histidine kinase-like ATPase, C-terminal domain"/>
    <property type="match status" value="1"/>
</dbReference>
<dbReference type="InterPro" id="IPR036097">
    <property type="entry name" value="HisK_dim/P_sf"/>
</dbReference>
<dbReference type="FunFam" id="3.30.565.10:FF:000078">
    <property type="entry name" value="Two-component sensor histidine kinase"/>
    <property type="match status" value="1"/>
</dbReference>
<dbReference type="Pfam" id="PF00512">
    <property type="entry name" value="HisKA"/>
    <property type="match status" value="1"/>
</dbReference>
<evidence type="ECO:0000256" key="4">
    <source>
        <dbReference type="ARBA" id="ARBA00022475"/>
    </source>
</evidence>
<dbReference type="EC" id="2.7.13.3" evidence="3"/>
<dbReference type="Proteomes" id="UP000295375">
    <property type="component" value="Unassembled WGS sequence"/>
</dbReference>
<keyword evidence="11 16" id="KW-1133">Transmembrane helix</keyword>
<dbReference type="Gene3D" id="3.40.50.2300">
    <property type="match status" value="1"/>
</dbReference>
<dbReference type="SMART" id="SM00387">
    <property type="entry name" value="HATPase_c"/>
    <property type="match status" value="1"/>
</dbReference>
<dbReference type="EMBL" id="SNYM01000013">
    <property type="protein sequence ID" value="TDQ46485.1"/>
    <property type="molecule type" value="Genomic_DNA"/>
</dbReference>
<dbReference type="PROSITE" id="PS50894">
    <property type="entry name" value="HPT"/>
    <property type="match status" value="1"/>
</dbReference>
<feature type="transmembrane region" description="Helical" evidence="16">
    <location>
        <begin position="170"/>
        <end position="190"/>
    </location>
</feature>
<evidence type="ECO:0000256" key="6">
    <source>
        <dbReference type="ARBA" id="ARBA00022553"/>
    </source>
</evidence>
<dbReference type="PANTHER" id="PTHR43047">
    <property type="entry name" value="TWO-COMPONENT HISTIDINE PROTEIN KINASE"/>
    <property type="match status" value="1"/>
</dbReference>
<name>A0A4R6UMU2_9GAMM</name>
<dbReference type="CDD" id="cd00082">
    <property type="entry name" value="HisKA"/>
    <property type="match status" value="1"/>
</dbReference>
<feature type="transmembrane region" description="Helical" evidence="16">
    <location>
        <begin position="12"/>
        <end position="33"/>
    </location>
</feature>
<dbReference type="PROSITE" id="PS50109">
    <property type="entry name" value="HIS_KIN"/>
    <property type="match status" value="1"/>
</dbReference>
<dbReference type="Pfam" id="PF02518">
    <property type="entry name" value="HATPase_c"/>
    <property type="match status" value="1"/>
</dbReference>
<feature type="domain" description="HAMP" evidence="19">
    <location>
        <begin position="451"/>
        <end position="506"/>
    </location>
</feature>
<keyword evidence="9 21" id="KW-0418">Kinase</keyword>
<dbReference type="SUPFAM" id="SSF47226">
    <property type="entry name" value="Histidine-containing phosphotransfer domain, HPT domain"/>
    <property type="match status" value="1"/>
</dbReference>
<dbReference type="SMART" id="SM00388">
    <property type="entry name" value="HisKA"/>
    <property type="match status" value="1"/>
</dbReference>
<evidence type="ECO:0000256" key="7">
    <source>
        <dbReference type="ARBA" id="ARBA00022679"/>
    </source>
</evidence>
<comment type="caution">
    <text evidence="21">The sequence shown here is derived from an EMBL/GenBank/DDBJ whole genome shotgun (WGS) entry which is preliminary data.</text>
</comment>
<evidence type="ECO:0000256" key="12">
    <source>
        <dbReference type="ARBA" id="ARBA00023012"/>
    </source>
</evidence>
<keyword evidence="12" id="KW-0902">Two-component regulatory system</keyword>
<evidence type="ECO:0000313" key="21">
    <source>
        <dbReference type="EMBL" id="TDQ46485.1"/>
    </source>
</evidence>
<dbReference type="Pfam" id="PF01627">
    <property type="entry name" value="Hpt"/>
    <property type="match status" value="1"/>
</dbReference>
<dbReference type="InterPro" id="IPR005467">
    <property type="entry name" value="His_kinase_dom"/>
</dbReference>
<dbReference type="GO" id="GO:0005886">
    <property type="term" value="C:plasma membrane"/>
    <property type="evidence" value="ECO:0007669"/>
    <property type="project" value="UniProtKB-SubCell"/>
</dbReference>
<dbReference type="InterPro" id="IPR008207">
    <property type="entry name" value="Sig_transdc_His_kin_Hpt_dom"/>
</dbReference>
<comment type="catalytic activity">
    <reaction evidence="1">
        <text>ATP + protein L-histidine = ADP + protein N-phospho-L-histidine.</text>
        <dbReference type="EC" id="2.7.13.3"/>
    </reaction>
</comment>
<keyword evidence="6 15" id="KW-0597">Phosphoprotein</keyword>
<dbReference type="PANTHER" id="PTHR43047:SF78">
    <property type="entry name" value="SENSORY_REGULATORY PROTEIN RPFC"/>
    <property type="match status" value="1"/>
</dbReference>
<dbReference type="InterPro" id="IPR036890">
    <property type="entry name" value="HATPase_C_sf"/>
</dbReference>
<dbReference type="OrthoDB" id="8552871at2"/>
<dbReference type="RefSeq" id="WP_133591699.1">
    <property type="nucleotide sequence ID" value="NZ_CP037953.1"/>
</dbReference>
<feature type="transmembrane region" description="Helical" evidence="16">
    <location>
        <begin position="123"/>
        <end position="142"/>
    </location>
</feature>
<dbReference type="CDD" id="cd17546">
    <property type="entry name" value="REC_hyHK_CKI1_RcsC-like"/>
    <property type="match status" value="1"/>
</dbReference>
<evidence type="ECO:0000259" key="20">
    <source>
        <dbReference type="PROSITE" id="PS50894"/>
    </source>
</evidence>
<sequence length="1021" mass="115447">MKFRLPAFNAHRSFYCAYVSLLSLLSYLLAIHIPHSVPYLLGNMGYLVLLRRLGWFWSLPPLLLAIWLLDDHGLHVLCVTEWLLTGYFDRHRRWSPIKATLAIWSLLLPVLIWYAWPSLQLDIVNGLLIMLVLLITGIGNRFGTEMSLAVSQNPTQQAQTSLREQLAGRVAVFAAAPMAILLTLALHMLISLDLNALQRQLGHYRMQLQQQLQYTLKNLTDALELSAAQLSNYRQQPAAAEQVLHQLQLHQPALTHIRWRHPDNQRGAEVGSELPRLLLDDFPQPISGTRIGNLQHHIDHDGNWHSRIPITTLMPASGPLYAELDSERLRYQLSRLSPPAHMQTRLLDAEGNTLLHVVGEHSDTASIPENLHNGRTWHINSLLVPDHQLPLNRHNNALLDQMPLAAPDWQLLVAQDLSSTQRRFNLYTLLAAGTSMLLIWLIHLAALRFMHGYTAPLHALVRRVRQIDFQHHGSLSPISLRANALELQELIDDFNRMLTRLTTMHQELSWAIAEKTLLNRDLEWRVQERTAELQQEKTRAEQLAQIKARFLATMSHELRTPLSAIIGFSEQLQKLETTPETQRLVDTVLRNAEFLLALVNDILDTAKLESGKMKLEQISFSLLQLTEEVVHSLQPRAQEKSLSLRSQYQWPLPAMLIGDPLRIRQILFNLLGNALKFTHEGIIELRIECHEQRLQLIVSDTGIGISEAHLPNLFNAFSQSDSSTTRQFGGTGLGLHICQQLCEMMGGRIEVSSDLNCGSVFTVTLPLNLPSEVEWLSALPISTASATPETVAAVARVPTPIPRLRGHVLIADDVADLRLLLRAIIEPTGVRVSSAQNGREVLAQCAEQRFDLLILDMNMPEMDGMEATRQLRQQGFKQPIIALSADVQVSERAHFLDQGCDECLGKPVDRPQLYALMQRYLPAERTPRSAPELPAFLLPLKEKYRQRLPADREAMHTLMANQDWPALQRLLHQMKGSAGSFMMMELSTLAGHGESLLKQQQFDRLAETISELDRLLAEQIT</sequence>
<keyword evidence="22" id="KW-1185">Reference proteome</keyword>
<dbReference type="AlphaFoldDB" id="A0A4R6UMU2"/>
<feature type="modified residue" description="Phosphohistidine" evidence="14">
    <location>
        <position position="972"/>
    </location>
</feature>
<evidence type="ECO:0000256" key="13">
    <source>
        <dbReference type="ARBA" id="ARBA00023136"/>
    </source>
</evidence>
<protein>
    <recommendedName>
        <fullName evidence="3">histidine kinase</fullName>
        <ecNumber evidence="3">2.7.13.3</ecNumber>
    </recommendedName>
</protein>
<dbReference type="SMART" id="SM00448">
    <property type="entry name" value="REC"/>
    <property type="match status" value="1"/>
</dbReference>
<dbReference type="SUPFAM" id="SSF55874">
    <property type="entry name" value="ATPase domain of HSP90 chaperone/DNA topoisomerase II/histidine kinase"/>
    <property type="match status" value="1"/>
</dbReference>
<reference evidence="21 22" key="1">
    <citation type="submission" date="2019-03" db="EMBL/GenBank/DDBJ databases">
        <title>Genomic Encyclopedia of Type Strains, Phase IV (KMG-IV): sequencing the most valuable type-strain genomes for metagenomic binning, comparative biology and taxonomic classification.</title>
        <authorList>
            <person name="Goeker M."/>
        </authorList>
    </citation>
    <scope>NUCLEOTIDE SEQUENCE [LARGE SCALE GENOMIC DNA]</scope>
    <source>
        <strain evidence="21 22">DSM 103792</strain>
    </source>
</reference>
<dbReference type="InterPro" id="IPR003660">
    <property type="entry name" value="HAMP_dom"/>
</dbReference>
<evidence type="ECO:0000256" key="3">
    <source>
        <dbReference type="ARBA" id="ARBA00012438"/>
    </source>
</evidence>
<evidence type="ECO:0000256" key="16">
    <source>
        <dbReference type="SAM" id="Phobius"/>
    </source>
</evidence>
<keyword evidence="8 16" id="KW-0812">Transmembrane</keyword>
<keyword evidence="13 16" id="KW-0472">Membrane</keyword>
<evidence type="ECO:0000259" key="19">
    <source>
        <dbReference type="PROSITE" id="PS50885"/>
    </source>
</evidence>
<dbReference type="GO" id="GO:0000155">
    <property type="term" value="F:phosphorelay sensor kinase activity"/>
    <property type="evidence" value="ECO:0007669"/>
    <property type="project" value="InterPro"/>
</dbReference>
<keyword evidence="4" id="KW-1003">Cell membrane</keyword>
<evidence type="ECO:0000256" key="11">
    <source>
        <dbReference type="ARBA" id="ARBA00022989"/>
    </source>
</evidence>
<dbReference type="Gene3D" id="1.20.120.160">
    <property type="entry name" value="HPT domain"/>
    <property type="match status" value="1"/>
</dbReference>
<evidence type="ECO:0000256" key="15">
    <source>
        <dbReference type="PROSITE-ProRule" id="PRU00169"/>
    </source>
</evidence>
<evidence type="ECO:0000256" key="9">
    <source>
        <dbReference type="ARBA" id="ARBA00022777"/>
    </source>
</evidence>
<evidence type="ECO:0000256" key="2">
    <source>
        <dbReference type="ARBA" id="ARBA00004429"/>
    </source>
</evidence>
<dbReference type="Gene3D" id="1.10.287.130">
    <property type="match status" value="1"/>
</dbReference>
<dbReference type="Pfam" id="PF00072">
    <property type="entry name" value="Response_reg"/>
    <property type="match status" value="1"/>
</dbReference>
<dbReference type="InterPro" id="IPR011006">
    <property type="entry name" value="CheY-like_superfamily"/>
</dbReference>
<evidence type="ECO:0000256" key="1">
    <source>
        <dbReference type="ARBA" id="ARBA00000085"/>
    </source>
</evidence>